<dbReference type="Pfam" id="PF07584">
    <property type="entry name" value="BatA"/>
    <property type="match status" value="1"/>
</dbReference>
<dbReference type="SUPFAM" id="SSF53300">
    <property type="entry name" value="vWA-like"/>
    <property type="match status" value="1"/>
</dbReference>
<evidence type="ECO:0000313" key="4">
    <source>
        <dbReference type="EMBL" id="AWM37412.1"/>
    </source>
</evidence>
<dbReference type="OrthoDB" id="242438at2"/>
<feature type="transmembrane region" description="Helical" evidence="2">
    <location>
        <begin position="50"/>
        <end position="71"/>
    </location>
</feature>
<proteinExistence type="predicted"/>
<dbReference type="AlphaFoldDB" id="A0A2Z3GZD3"/>
<organism evidence="4 5">
    <name type="scientific">Gemmata obscuriglobus</name>
    <dbReference type="NCBI Taxonomy" id="114"/>
    <lineage>
        <taxon>Bacteria</taxon>
        <taxon>Pseudomonadati</taxon>
        <taxon>Planctomycetota</taxon>
        <taxon>Planctomycetia</taxon>
        <taxon>Gemmatales</taxon>
        <taxon>Gemmataceae</taxon>
        <taxon>Gemmata</taxon>
    </lineage>
</organism>
<feature type="transmembrane region" description="Helical" evidence="2">
    <location>
        <begin position="6"/>
        <end position="22"/>
    </location>
</feature>
<keyword evidence="2" id="KW-0812">Transmembrane</keyword>
<evidence type="ECO:0000259" key="3">
    <source>
        <dbReference type="PROSITE" id="PS50234"/>
    </source>
</evidence>
<evidence type="ECO:0000256" key="2">
    <source>
        <dbReference type="SAM" id="Phobius"/>
    </source>
</evidence>
<reference evidence="4 5" key="1">
    <citation type="submission" date="2018-01" db="EMBL/GenBank/DDBJ databases">
        <title>G. obscuriglobus.</title>
        <authorList>
            <person name="Franke J."/>
            <person name="Blomberg W."/>
            <person name="Selmecki A."/>
        </authorList>
    </citation>
    <scope>NUCLEOTIDE SEQUENCE [LARGE SCALE GENOMIC DNA]</scope>
    <source>
        <strain evidence="4 5">DSM 5831</strain>
    </source>
</reference>
<sequence>MNAILLAGAALVGLPVLLHLIMKQEPKRLSFPAYRFLKQKLKTNQRKLRLRHFILLALRMLIIALFTLTLYQPSLKSDQFNIRGEQPVAAVIVIDTSPSMGYAPDKLSRLDEARQRAIELLNDLPDRSPVAVLDTADLSAVWLQDTGAAQRRIEDLKETRGGGHNVSAAIAAAYQLLAKVDQETDAADPLQKLVAVFTDRTASSWDGTRTEDLKKLREQVPDPKPTHVVFDFGPDQPVNVSILAVEMKPQIVPANQTVTVDVTVGAVGAAGEAIEAVVTPKLTGAAKADGSLAKPVKVVSGQTQRLSFELRNLKPGLNQWEFALSKPDNLAADNVRYLTFKVGAARRILTITDDPKGATFWQVAHLTKEEFDCLVVTPSQIETAEGGQAVVKFAPDPKKPAELVTEDLRSFETVCLLAVNNPNLPAGSTLWDKLRPMLRAGGKLIVIPGRDGWTDPAGYNDVASDLMPGTLGKVIDTRRVTPPPPPQTASTWEEPREGKNGVTWVLDEKALAHPLLKPIDAWRQQRTERLNVISNPRVTWKFWDVTPAAGATVAVRYRDAEKPEQQHPAVLERTVTDPNDGNKPKGKVVLLTTRMDVGDDRDNWHNYWAQDGSWFVVFPNLLVRYLAGDTEDANFNYPTGATVTVPLPRGKLQRESVVLFEGPPNVIVGNDATIRPGDKQTELRISPPKTNAPGNYALSVRPGATEVWRDGFSLNVPADESNLAKVDVKDVEELVGEGRVIAVTPATKNVSLADLLTTTLGGLIDLFPWLLIAVLGLLVGESFIANRFYRRVR</sequence>
<accession>A0A2Z3GZD3</accession>
<dbReference type="NCBIfam" id="TIGR02226">
    <property type="entry name" value="two_anch"/>
    <property type="match status" value="1"/>
</dbReference>
<keyword evidence="5" id="KW-1185">Reference proteome</keyword>
<feature type="transmembrane region" description="Helical" evidence="2">
    <location>
        <begin position="766"/>
        <end position="789"/>
    </location>
</feature>
<evidence type="ECO:0000313" key="5">
    <source>
        <dbReference type="Proteomes" id="UP000245802"/>
    </source>
</evidence>
<dbReference type="PROSITE" id="PS50234">
    <property type="entry name" value="VWFA"/>
    <property type="match status" value="1"/>
</dbReference>
<dbReference type="InterPro" id="IPR029062">
    <property type="entry name" value="Class_I_gatase-like"/>
</dbReference>
<dbReference type="RefSeq" id="WP_010043045.1">
    <property type="nucleotide sequence ID" value="NZ_CP025958.1"/>
</dbReference>
<dbReference type="InterPro" id="IPR036465">
    <property type="entry name" value="vWFA_dom_sf"/>
</dbReference>
<protein>
    <submittedName>
        <fullName evidence="4">VWA domain-containing protein</fullName>
    </submittedName>
</protein>
<keyword evidence="2" id="KW-1133">Transmembrane helix</keyword>
<dbReference type="Pfam" id="PF13519">
    <property type="entry name" value="VWA_2"/>
    <property type="match status" value="1"/>
</dbReference>
<dbReference type="KEGG" id="gog:C1280_10565"/>
<dbReference type="PANTHER" id="PTHR37464">
    <property type="entry name" value="BLL2463 PROTEIN"/>
    <property type="match status" value="1"/>
</dbReference>
<dbReference type="InterPro" id="IPR024163">
    <property type="entry name" value="Aerotolerance_reg_N"/>
</dbReference>
<dbReference type="InterPro" id="IPR002035">
    <property type="entry name" value="VWF_A"/>
</dbReference>
<dbReference type="Proteomes" id="UP000245802">
    <property type="component" value="Chromosome"/>
</dbReference>
<dbReference type="EMBL" id="CP025958">
    <property type="protein sequence ID" value="AWM37412.1"/>
    <property type="molecule type" value="Genomic_DNA"/>
</dbReference>
<dbReference type="PANTHER" id="PTHR37464:SF1">
    <property type="entry name" value="BLL2463 PROTEIN"/>
    <property type="match status" value="1"/>
</dbReference>
<feature type="domain" description="VWFA" evidence="3">
    <location>
        <begin position="89"/>
        <end position="245"/>
    </location>
</feature>
<evidence type="ECO:0000256" key="1">
    <source>
        <dbReference type="SAM" id="MobiDB-lite"/>
    </source>
</evidence>
<name>A0A2Z3GZD3_9BACT</name>
<feature type="region of interest" description="Disordered" evidence="1">
    <location>
        <begin position="475"/>
        <end position="497"/>
    </location>
</feature>
<dbReference type="CDD" id="cd00198">
    <property type="entry name" value="vWFA"/>
    <property type="match status" value="1"/>
</dbReference>
<keyword evidence="2" id="KW-0472">Membrane</keyword>
<dbReference type="SUPFAM" id="SSF52317">
    <property type="entry name" value="Class I glutamine amidotransferase-like"/>
    <property type="match status" value="1"/>
</dbReference>
<dbReference type="Gene3D" id="3.40.50.410">
    <property type="entry name" value="von Willebrand factor, type A domain"/>
    <property type="match status" value="1"/>
</dbReference>
<dbReference type="InterPro" id="IPR011933">
    <property type="entry name" value="Double_TM_dom"/>
</dbReference>
<gene>
    <name evidence="4" type="ORF">C1280_10565</name>
</gene>